<dbReference type="GeneID" id="13882894"/>
<evidence type="ECO:0000256" key="11">
    <source>
        <dbReference type="SAM" id="Phobius"/>
    </source>
</evidence>
<dbReference type="GO" id="GO:0042802">
    <property type="term" value="F:identical protein binding"/>
    <property type="evidence" value="ECO:0007669"/>
    <property type="project" value="EnsemblFungi"/>
</dbReference>
<dbReference type="CDD" id="cd04105">
    <property type="entry name" value="SR_beta"/>
    <property type="match status" value="1"/>
</dbReference>
<evidence type="ECO:0000256" key="3">
    <source>
        <dbReference type="ARBA" id="ARBA00020256"/>
    </source>
</evidence>
<accession>H2AVB5</accession>
<comment type="subcellular location">
    <subcellularLocation>
        <location evidence="1">Endoplasmic reticulum membrane</location>
        <topology evidence="1">Single-pass membrane protein</topology>
    </subcellularLocation>
</comment>
<evidence type="ECO:0000313" key="12">
    <source>
        <dbReference type="EMBL" id="CCF58315.1"/>
    </source>
</evidence>
<dbReference type="InterPro" id="IPR042292">
    <property type="entry name" value="ARL15"/>
</dbReference>
<keyword evidence="7 11" id="KW-1133">Transmembrane helix</keyword>
<dbReference type="GO" id="GO:0005047">
    <property type="term" value="F:signal recognition particle binding"/>
    <property type="evidence" value="ECO:0007669"/>
    <property type="project" value="EnsemblFungi"/>
</dbReference>
<sequence length="244" mass="27173">MDSKVLIAGLIVVLTTLSLLLFQYIRRGNANPIKVSQSNTPAVLLAGPSGSGKTALFTLITTGSIRNTVTSQQINIERNFRPSVSLIDYPGSTKLHYKLIEDIKNNDRIKVIVFVMDATTDPKELDTTAEFLVDILNVSEAKSEPIDILIACNRSESFTARPPLKIKEALEKEIGKIIQRKKKSLGKVSKDIDEDVEDQDDVALFNVNTENFKFSMLEGSVDVVAGSVHKRNIGKWEEWIENHF</sequence>
<dbReference type="RefSeq" id="XP_003957450.1">
    <property type="nucleotide sequence ID" value="XM_003957401.1"/>
</dbReference>
<dbReference type="InterPro" id="IPR027417">
    <property type="entry name" value="P-loop_NTPase"/>
</dbReference>
<keyword evidence="13" id="KW-1185">Reference proteome</keyword>
<dbReference type="InterPro" id="IPR019009">
    <property type="entry name" value="SRP_receptor_beta_su"/>
</dbReference>
<organism evidence="12 13">
    <name type="scientific">Kazachstania africana (strain ATCC 22294 / BCRC 22015 / CBS 2517 / CECT 1963 / NBRC 1671 / NRRL Y-8276)</name>
    <name type="common">Yeast</name>
    <name type="synonym">Kluyveromyces africanus</name>
    <dbReference type="NCBI Taxonomy" id="1071382"/>
    <lineage>
        <taxon>Eukaryota</taxon>
        <taxon>Fungi</taxon>
        <taxon>Dikarya</taxon>
        <taxon>Ascomycota</taxon>
        <taxon>Saccharomycotina</taxon>
        <taxon>Saccharomycetes</taxon>
        <taxon>Saccharomycetales</taxon>
        <taxon>Saccharomycetaceae</taxon>
        <taxon>Kazachstania</taxon>
    </lineage>
</organism>
<dbReference type="Gene3D" id="3.40.50.300">
    <property type="entry name" value="P-loop containing nucleotide triphosphate hydrolases"/>
    <property type="match status" value="1"/>
</dbReference>
<protein>
    <recommendedName>
        <fullName evidence="3">Signal recognition particle receptor subunit beta</fullName>
    </recommendedName>
</protein>
<proteinExistence type="inferred from homology"/>
<reference evidence="12 13" key="1">
    <citation type="journal article" date="2011" name="Proc. Natl. Acad. Sci. U.S.A.">
        <title>Evolutionary erosion of yeast sex chromosomes by mating-type switching accidents.</title>
        <authorList>
            <person name="Gordon J.L."/>
            <person name="Armisen D."/>
            <person name="Proux-Wera E."/>
            <person name="Oheigeartaigh S.S."/>
            <person name="Byrne K.P."/>
            <person name="Wolfe K.H."/>
        </authorList>
    </citation>
    <scope>NUCLEOTIDE SEQUENCE [LARGE SCALE GENOMIC DNA]</scope>
    <source>
        <strain evidence="13">ATCC 22294 / BCRC 22015 / CBS 2517 / CECT 1963 / NBRC 1671 / NRRL Y-8276</strain>
    </source>
</reference>
<dbReference type="GO" id="GO:0005785">
    <property type="term" value="C:signal recognition particle receptor complex"/>
    <property type="evidence" value="ECO:0007669"/>
    <property type="project" value="EnsemblFungi"/>
</dbReference>
<keyword evidence="9 11" id="KW-0472">Membrane</keyword>
<dbReference type="Pfam" id="PF09439">
    <property type="entry name" value="SRPRB"/>
    <property type="match status" value="1"/>
</dbReference>
<dbReference type="eggNOG" id="KOG0090">
    <property type="taxonomic scope" value="Eukaryota"/>
</dbReference>
<evidence type="ECO:0000256" key="7">
    <source>
        <dbReference type="ARBA" id="ARBA00022989"/>
    </source>
</evidence>
<dbReference type="HOGENOM" id="CLU_091084_1_0_1"/>
<evidence type="ECO:0000256" key="2">
    <source>
        <dbReference type="ARBA" id="ARBA00005619"/>
    </source>
</evidence>
<dbReference type="FunCoup" id="H2AVB5">
    <property type="interactions" value="667"/>
</dbReference>
<evidence type="ECO:0000256" key="6">
    <source>
        <dbReference type="ARBA" id="ARBA00022824"/>
    </source>
</evidence>
<dbReference type="InParanoid" id="H2AVB5"/>
<dbReference type="AlphaFoldDB" id="H2AVB5"/>
<keyword evidence="10" id="KW-0675">Receptor</keyword>
<dbReference type="OrthoDB" id="41266at2759"/>
<keyword evidence="4 11" id="KW-0812">Transmembrane</keyword>
<evidence type="ECO:0000256" key="9">
    <source>
        <dbReference type="ARBA" id="ARBA00023136"/>
    </source>
</evidence>
<dbReference type="GO" id="GO:0005525">
    <property type="term" value="F:GTP binding"/>
    <property type="evidence" value="ECO:0007669"/>
    <property type="project" value="UniProtKB-KW"/>
</dbReference>
<gene>
    <name evidence="12" type="primary">KAFR0E01610</name>
    <name evidence="12" type="ORF">KAFR_0E01610</name>
</gene>
<evidence type="ECO:0000256" key="5">
    <source>
        <dbReference type="ARBA" id="ARBA00022741"/>
    </source>
</evidence>
<dbReference type="SUPFAM" id="SSF52540">
    <property type="entry name" value="P-loop containing nucleoside triphosphate hydrolases"/>
    <property type="match status" value="1"/>
</dbReference>
<dbReference type="KEGG" id="kaf:KAFR_0E01610"/>
<evidence type="ECO:0000256" key="1">
    <source>
        <dbReference type="ARBA" id="ARBA00004389"/>
    </source>
</evidence>
<dbReference type="GO" id="GO:0045047">
    <property type="term" value="P:protein targeting to ER"/>
    <property type="evidence" value="ECO:0007669"/>
    <property type="project" value="EnsemblFungi"/>
</dbReference>
<dbReference type="Proteomes" id="UP000005220">
    <property type="component" value="Chromosome 5"/>
</dbReference>
<evidence type="ECO:0000256" key="10">
    <source>
        <dbReference type="ARBA" id="ARBA00023170"/>
    </source>
</evidence>
<name>H2AVB5_KAZAF</name>
<dbReference type="STRING" id="1071382.H2AVB5"/>
<keyword evidence="6" id="KW-0256">Endoplasmic reticulum</keyword>
<dbReference type="PANTHER" id="PTHR46693:SF1">
    <property type="entry name" value="ADP-RIBOSYLATION FACTOR-LIKE PROTEIN 15"/>
    <property type="match status" value="1"/>
</dbReference>
<evidence type="ECO:0000256" key="8">
    <source>
        <dbReference type="ARBA" id="ARBA00023134"/>
    </source>
</evidence>
<dbReference type="EMBL" id="HE650825">
    <property type="protein sequence ID" value="CCF58315.1"/>
    <property type="molecule type" value="Genomic_DNA"/>
</dbReference>
<dbReference type="PANTHER" id="PTHR46693">
    <property type="entry name" value="ADP-RIBOSYLATION FACTOR-LIKE PROTEIN 15"/>
    <property type="match status" value="1"/>
</dbReference>
<comment type="similarity">
    <text evidence="2">Belongs to the SRP receptor beta subunit family.</text>
</comment>
<keyword evidence="5" id="KW-0547">Nucleotide-binding</keyword>
<evidence type="ECO:0000256" key="4">
    <source>
        <dbReference type="ARBA" id="ARBA00022692"/>
    </source>
</evidence>
<evidence type="ECO:0000313" key="13">
    <source>
        <dbReference type="Proteomes" id="UP000005220"/>
    </source>
</evidence>
<feature type="transmembrane region" description="Helical" evidence="11">
    <location>
        <begin position="6"/>
        <end position="25"/>
    </location>
</feature>
<keyword evidence="8" id="KW-0342">GTP-binding</keyword>